<organism evidence="2 3">
    <name type="scientific">Pseudonocardia kunmingensis</name>
    <dbReference type="NCBI Taxonomy" id="630975"/>
    <lineage>
        <taxon>Bacteria</taxon>
        <taxon>Bacillati</taxon>
        <taxon>Actinomycetota</taxon>
        <taxon>Actinomycetes</taxon>
        <taxon>Pseudonocardiales</taxon>
        <taxon>Pseudonocardiaceae</taxon>
        <taxon>Pseudonocardia</taxon>
    </lineage>
</organism>
<feature type="transmembrane region" description="Helical" evidence="1">
    <location>
        <begin position="264"/>
        <end position="285"/>
    </location>
</feature>
<comment type="caution">
    <text evidence="2">The sequence shown here is derived from an EMBL/GenBank/DDBJ whole genome shotgun (WGS) entry which is preliminary data.</text>
</comment>
<protein>
    <recommendedName>
        <fullName evidence="4">MFS transporter</fullName>
    </recommendedName>
</protein>
<feature type="transmembrane region" description="Helical" evidence="1">
    <location>
        <begin position="230"/>
        <end position="252"/>
    </location>
</feature>
<accession>A0A543E0U5</accession>
<dbReference type="AlphaFoldDB" id="A0A543E0U5"/>
<feature type="transmembrane region" description="Helical" evidence="1">
    <location>
        <begin position="292"/>
        <end position="311"/>
    </location>
</feature>
<proteinExistence type="predicted"/>
<keyword evidence="1" id="KW-0472">Membrane</keyword>
<keyword evidence="1" id="KW-1133">Transmembrane helix</keyword>
<feature type="transmembrane region" description="Helical" evidence="1">
    <location>
        <begin position="155"/>
        <end position="176"/>
    </location>
</feature>
<feature type="transmembrane region" description="Helical" evidence="1">
    <location>
        <begin position="21"/>
        <end position="43"/>
    </location>
</feature>
<feature type="transmembrane region" description="Helical" evidence="1">
    <location>
        <begin position="55"/>
        <end position="74"/>
    </location>
</feature>
<dbReference type="InterPro" id="IPR036259">
    <property type="entry name" value="MFS_trans_sf"/>
</dbReference>
<gene>
    <name evidence="2" type="ORF">FB558_1901</name>
</gene>
<feature type="transmembrane region" description="Helical" evidence="1">
    <location>
        <begin position="317"/>
        <end position="337"/>
    </location>
</feature>
<sequence>MLTGRTGDGEGIAVGAVLLRYVVAAALVRAASTGAAVALVALAVDATGPGGNGPAVGGLLAAMLTAPTLLGPVCARPLDRACDGRWVLAASCVLFAGALAVGAVLVGRAPVGVAAAVIGVAGLTTPLLTGGLSSRLSALADPEVDAQRRAEGWDAVTYGLAGTAGPAAVGAIVAVATPLASVVGLACAALVGAALLTTLPLPRPSGGDAPAAGPGRVVRLVAAPGPLRRVLVASTLTAVAAGGLLVVAVVLGGELTTAAGAGPALAAAFGLGGLGASAVVAVLPLRAEPERLTIRLTAVLAVAIAGCALAPGFGSALVAFGVAGAVNGVLFPASLAARSTYSPPEARAGVFVTMAGAKTAAASAGTAVTGIALALGPRAVLACSAAVVAVAAVAAVLDRRAAPGPPAPAQTSTPWHAR</sequence>
<evidence type="ECO:0000313" key="3">
    <source>
        <dbReference type="Proteomes" id="UP000315677"/>
    </source>
</evidence>
<evidence type="ECO:0008006" key="4">
    <source>
        <dbReference type="Google" id="ProtNLM"/>
    </source>
</evidence>
<feature type="transmembrane region" description="Helical" evidence="1">
    <location>
        <begin position="86"/>
        <end position="107"/>
    </location>
</feature>
<evidence type="ECO:0000256" key="1">
    <source>
        <dbReference type="SAM" id="Phobius"/>
    </source>
</evidence>
<keyword evidence="1" id="KW-0812">Transmembrane</keyword>
<feature type="transmembrane region" description="Helical" evidence="1">
    <location>
        <begin position="349"/>
        <end position="373"/>
    </location>
</feature>
<keyword evidence="3" id="KW-1185">Reference proteome</keyword>
<feature type="transmembrane region" description="Helical" evidence="1">
    <location>
        <begin position="182"/>
        <end position="201"/>
    </location>
</feature>
<dbReference type="EMBL" id="VFPA01000001">
    <property type="protein sequence ID" value="TQM15119.1"/>
    <property type="molecule type" value="Genomic_DNA"/>
</dbReference>
<feature type="transmembrane region" description="Helical" evidence="1">
    <location>
        <begin position="113"/>
        <end position="134"/>
    </location>
</feature>
<reference evidence="2 3" key="1">
    <citation type="submission" date="2019-06" db="EMBL/GenBank/DDBJ databases">
        <title>Sequencing the genomes of 1000 actinobacteria strains.</title>
        <authorList>
            <person name="Klenk H.-P."/>
        </authorList>
    </citation>
    <scope>NUCLEOTIDE SEQUENCE [LARGE SCALE GENOMIC DNA]</scope>
    <source>
        <strain evidence="2 3">DSM 45301</strain>
    </source>
</reference>
<dbReference type="Proteomes" id="UP000315677">
    <property type="component" value="Unassembled WGS sequence"/>
</dbReference>
<name>A0A543E0U5_9PSEU</name>
<feature type="transmembrane region" description="Helical" evidence="1">
    <location>
        <begin position="379"/>
        <end position="397"/>
    </location>
</feature>
<dbReference type="SUPFAM" id="SSF103473">
    <property type="entry name" value="MFS general substrate transporter"/>
    <property type="match status" value="1"/>
</dbReference>
<evidence type="ECO:0000313" key="2">
    <source>
        <dbReference type="EMBL" id="TQM15119.1"/>
    </source>
</evidence>